<organism evidence="2 3">
    <name type="scientific">Pseudomonas syringae pv. pisi str. 1704B</name>
    <dbReference type="NCBI Taxonomy" id="629263"/>
    <lineage>
        <taxon>Bacteria</taxon>
        <taxon>Pseudomonadati</taxon>
        <taxon>Pseudomonadota</taxon>
        <taxon>Gammaproteobacteria</taxon>
        <taxon>Pseudomonadales</taxon>
        <taxon>Pseudomonadaceae</taxon>
        <taxon>Pseudomonas</taxon>
        <taxon>Pseudomonas syringae</taxon>
    </lineage>
</organism>
<keyword evidence="1" id="KW-0732">Signal</keyword>
<sequence>MFINSARVALLTLAVSVAHNTLASTAQPVDLSPDRPRIHVPRNEAAIAQIPAGFKFAQPGKFTVAVSGVAGTP</sequence>
<comment type="caution">
    <text evidence="2">The sequence shown here is derived from an EMBL/GenBank/DDBJ whole genome shotgun (WGS) entry which is preliminary data.</text>
</comment>
<dbReference type="HOGENOM" id="CLU_2710896_0_0_6"/>
<dbReference type="AlphaFoldDB" id="F3GJ22"/>
<feature type="non-terminal residue" evidence="2">
    <location>
        <position position="73"/>
    </location>
</feature>
<keyword evidence="3" id="KW-1185">Reference proteome</keyword>
<reference evidence="2 3" key="1">
    <citation type="journal article" date="2011" name="PLoS Pathog.">
        <title>Dynamic evolution of pathogenicity revealed by sequencing and comparative genomics of 19 Pseudomonas syringae isolates.</title>
        <authorList>
            <person name="Baltrus D.A."/>
            <person name="Nishimura M.T."/>
            <person name="Romanchuk A."/>
            <person name="Chang J.H."/>
            <person name="Mukhtar M.S."/>
            <person name="Cherkis K."/>
            <person name="Roach J."/>
            <person name="Grant S.R."/>
            <person name="Jones C.D."/>
            <person name="Dangl J.L."/>
        </authorList>
    </citation>
    <scope>NUCLEOTIDE SEQUENCE [LARGE SCALE GENOMIC DNA]</scope>
    <source>
        <strain evidence="2 3">1704B</strain>
    </source>
</reference>
<dbReference type="EMBL" id="AEAI01001968">
    <property type="protein sequence ID" value="EGH47075.1"/>
    <property type="molecule type" value="Genomic_DNA"/>
</dbReference>
<feature type="chain" id="PRO_5003293825" evidence="1">
    <location>
        <begin position="24"/>
        <end position="73"/>
    </location>
</feature>
<accession>F3GJ22</accession>
<proteinExistence type="predicted"/>
<protein>
    <submittedName>
        <fullName evidence="2">Extracellular solute-binding protein</fullName>
    </submittedName>
</protein>
<dbReference type="Proteomes" id="UP000004986">
    <property type="component" value="Unassembled WGS sequence"/>
</dbReference>
<evidence type="ECO:0000313" key="2">
    <source>
        <dbReference type="EMBL" id="EGH47075.1"/>
    </source>
</evidence>
<evidence type="ECO:0000313" key="3">
    <source>
        <dbReference type="Proteomes" id="UP000004986"/>
    </source>
</evidence>
<name>F3GJ22_PSESJ</name>
<evidence type="ECO:0000256" key="1">
    <source>
        <dbReference type="SAM" id="SignalP"/>
    </source>
</evidence>
<feature type="signal peptide" evidence="1">
    <location>
        <begin position="1"/>
        <end position="23"/>
    </location>
</feature>
<gene>
    <name evidence="2" type="ORF">PSYPI_34330</name>
</gene>